<feature type="transmembrane region" description="Helical" evidence="6">
    <location>
        <begin position="393"/>
        <end position="417"/>
    </location>
</feature>
<feature type="transmembrane region" description="Helical" evidence="6">
    <location>
        <begin position="43"/>
        <end position="62"/>
    </location>
</feature>
<keyword evidence="8" id="KW-1185">Reference proteome</keyword>
<dbReference type="Pfam" id="PF02133">
    <property type="entry name" value="Transp_cyt_pur"/>
    <property type="match status" value="1"/>
</dbReference>
<feature type="transmembrane region" description="Helical" evidence="6">
    <location>
        <begin position="448"/>
        <end position="466"/>
    </location>
</feature>
<feature type="transmembrane region" description="Helical" evidence="6">
    <location>
        <begin position="114"/>
        <end position="135"/>
    </location>
</feature>
<dbReference type="GO" id="GO:0005886">
    <property type="term" value="C:plasma membrane"/>
    <property type="evidence" value="ECO:0007669"/>
    <property type="project" value="TreeGrafter"/>
</dbReference>
<keyword evidence="3 6" id="KW-0812">Transmembrane</keyword>
<dbReference type="InterPro" id="IPR045225">
    <property type="entry name" value="Uracil/uridine/allantoin_perm"/>
</dbReference>
<comment type="similarity">
    <text evidence="2">Belongs to the purine-cytosine permease (2.A.39) family.</text>
</comment>
<evidence type="ECO:0008006" key="9">
    <source>
        <dbReference type="Google" id="ProtNLM"/>
    </source>
</evidence>
<dbReference type="Proteomes" id="UP000192596">
    <property type="component" value="Unassembled WGS sequence"/>
</dbReference>
<proteinExistence type="inferred from homology"/>
<feature type="transmembrane region" description="Helical" evidence="6">
    <location>
        <begin position="200"/>
        <end position="220"/>
    </location>
</feature>
<comment type="caution">
    <text evidence="7">The sequence shown here is derived from an EMBL/GenBank/DDBJ whole genome shotgun (WGS) entry which is preliminary data.</text>
</comment>
<dbReference type="EMBL" id="NAJO01000026">
    <property type="protein sequence ID" value="OQO02910.1"/>
    <property type="molecule type" value="Genomic_DNA"/>
</dbReference>
<dbReference type="Gene3D" id="1.10.4160.10">
    <property type="entry name" value="Hydantoin permease"/>
    <property type="match status" value="1"/>
</dbReference>
<dbReference type="OrthoDB" id="2018619at2759"/>
<evidence type="ECO:0000256" key="5">
    <source>
        <dbReference type="ARBA" id="ARBA00023136"/>
    </source>
</evidence>
<evidence type="ECO:0000313" key="7">
    <source>
        <dbReference type="EMBL" id="OQO02910.1"/>
    </source>
</evidence>
<evidence type="ECO:0000256" key="3">
    <source>
        <dbReference type="ARBA" id="ARBA00022692"/>
    </source>
</evidence>
<accession>A0A1V8SV36</accession>
<evidence type="ECO:0000256" key="1">
    <source>
        <dbReference type="ARBA" id="ARBA00004141"/>
    </source>
</evidence>
<feature type="transmembrane region" description="Helical" evidence="6">
    <location>
        <begin position="274"/>
        <end position="300"/>
    </location>
</feature>
<dbReference type="InterPro" id="IPR001248">
    <property type="entry name" value="Pur-cyt_permease"/>
</dbReference>
<feature type="transmembrane region" description="Helical" evidence="6">
    <location>
        <begin position="240"/>
        <end position="262"/>
    </location>
</feature>
<feature type="transmembrane region" description="Helical" evidence="6">
    <location>
        <begin position="478"/>
        <end position="497"/>
    </location>
</feature>
<name>A0A1V8SV36_9PEZI</name>
<dbReference type="PANTHER" id="PTHR30618:SF0">
    <property type="entry name" value="PURINE-URACIL PERMEASE NCS1"/>
    <property type="match status" value="1"/>
</dbReference>
<organism evidence="7 8">
    <name type="scientific">Cryoendolithus antarcticus</name>
    <dbReference type="NCBI Taxonomy" id="1507870"/>
    <lineage>
        <taxon>Eukaryota</taxon>
        <taxon>Fungi</taxon>
        <taxon>Dikarya</taxon>
        <taxon>Ascomycota</taxon>
        <taxon>Pezizomycotina</taxon>
        <taxon>Dothideomycetes</taxon>
        <taxon>Dothideomycetidae</taxon>
        <taxon>Cladosporiales</taxon>
        <taxon>Cladosporiaceae</taxon>
        <taxon>Cryoendolithus</taxon>
    </lineage>
</organism>
<evidence type="ECO:0000256" key="4">
    <source>
        <dbReference type="ARBA" id="ARBA00022989"/>
    </source>
</evidence>
<comment type="subcellular location">
    <subcellularLocation>
        <location evidence="1">Membrane</location>
        <topology evidence="1">Multi-pass membrane protein</topology>
    </subcellularLocation>
</comment>
<evidence type="ECO:0000256" key="2">
    <source>
        <dbReference type="ARBA" id="ARBA00008974"/>
    </source>
</evidence>
<evidence type="ECO:0000256" key="6">
    <source>
        <dbReference type="SAM" id="Phobius"/>
    </source>
</evidence>
<dbReference type="STRING" id="1507870.A0A1V8SV36"/>
<keyword evidence="4 6" id="KW-1133">Transmembrane helix</keyword>
<evidence type="ECO:0000313" key="8">
    <source>
        <dbReference type="Proteomes" id="UP000192596"/>
    </source>
</evidence>
<gene>
    <name evidence="7" type="ORF">B0A48_11193</name>
</gene>
<protein>
    <recommendedName>
        <fullName evidence="9">Allantoin permease</fullName>
    </recommendedName>
</protein>
<reference evidence="8" key="1">
    <citation type="submission" date="2017-03" db="EMBL/GenBank/DDBJ databases">
        <title>Genomes of endolithic fungi from Antarctica.</title>
        <authorList>
            <person name="Coleine C."/>
            <person name="Masonjones S."/>
            <person name="Stajich J.E."/>
        </authorList>
    </citation>
    <scope>NUCLEOTIDE SEQUENCE [LARGE SCALE GENOMIC DNA]</scope>
    <source>
        <strain evidence="8">CCFEE 5527</strain>
    </source>
</reference>
<feature type="transmembrane region" description="Helical" evidence="6">
    <location>
        <begin position="69"/>
        <end position="94"/>
    </location>
</feature>
<sequence>MTKNRVLHALRAKQTNEEVDGEASYGKWSNVDLEPTPPTARNWSGWYFFAFQFSIAFSPTTYNIGSSLFAIGLTWWTIVIASFVGTGLCCIVIFNSRGATWYHIGFPVYARISAGIYGSLFFIFIRMIVAIFYMGTQTYYASRMMDVSLRCIFGHQWTDIPNSLPKSAGITTSQMVAFFNTWLLQFPFAWLHPSKAGPLFVVKSFLSPVAYTATMIWALVKFDGVNLNLAKKTVSGGQLGWNFMRAINTVVSGVVPPMVNIADLARYGNRPRDVWPLVAGLFISKPAVILIGLFTTAAGAKHFGVANWNLWDLYGLILDEFWGPGTRTLIFLGAIIQCFATIVTNVSSNAIPIGCDLNGLFPKYFTIVRGMILCHILVWPVAPWLLVNSAQNFLTFLGSYLCFISPIVAVMIVDYWIARRGNVHVPSLYRPEVGSPYYYTKGVNFRAYIAWVCGVVLVISGISGAIKPGSISQTAVNVYNCGFVLSLTAGALVYYILIKIWPVQIYPIGTHEGERKAWESMIATEGFFLDDEPMPEYIKEKVFFGVEPVGTSGLSEDGEAEKAKDG</sequence>
<dbReference type="InParanoid" id="A0A1V8SV36"/>
<dbReference type="AlphaFoldDB" id="A0A1V8SV36"/>
<dbReference type="PANTHER" id="PTHR30618">
    <property type="entry name" value="NCS1 FAMILY PURINE/PYRIMIDINE TRANSPORTER"/>
    <property type="match status" value="1"/>
</dbReference>
<dbReference type="GO" id="GO:0015205">
    <property type="term" value="F:nucleobase transmembrane transporter activity"/>
    <property type="evidence" value="ECO:0007669"/>
    <property type="project" value="TreeGrafter"/>
</dbReference>
<feature type="transmembrane region" description="Helical" evidence="6">
    <location>
        <begin position="367"/>
        <end position="387"/>
    </location>
</feature>
<keyword evidence="5 6" id="KW-0472">Membrane</keyword>
<feature type="transmembrane region" description="Helical" evidence="6">
    <location>
        <begin position="328"/>
        <end position="346"/>
    </location>
</feature>